<keyword evidence="2" id="KW-1185">Reference proteome</keyword>
<evidence type="ECO:0000313" key="1">
    <source>
        <dbReference type="EMBL" id="KAL0128747.1"/>
    </source>
</evidence>
<accession>A0AAW2GMZ6</accession>
<dbReference type="Proteomes" id="UP001430953">
    <property type="component" value="Unassembled WGS sequence"/>
</dbReference>
<evidence type="ECO:0000313" key="2">
    <source>
        <dbReference type="Proteomes" id="UP001430953"/>
    </source>
</evidence>
<dbReference type="AlphaFoldDB" id="A0AAW2GMZ6"/>
<sequence>MHSHIHPFIYLPCVFHAALLKTRADRWSPEDVCARGITVIKSREKVFYDAGPITRPLPLRLSYEPFTRSLLHRAHRSSDRPRMPVA</sequence>
<dbReference type="EMBL" id="JADYXP020000003">
    <property type="protein sequence ID" value="KAL0128747.1"/>
    <property type="molecule type" value="Genomic_DNA"/>
</dbReference>
<organism evidence="1 2">
    <name type="scientific">Cardiocondyla obscurior</name>
    <dbReference type="NCBI Taxonomy" id="286306"/>
    <lineage>
        <taxon>Eukaryota</taxon>
        <taxon>Metazoa</taxon>
        <taxon>Ecdysozoa</taxon>
        <taxon>Arthropoda</taxon>
        <taxon>Hexapoda</taxon>
        <taxon>Insecta</taxon>
        <taxon>Pterygota</taxon>
        <taxon>Neoptera</taxon>
        <taxon>Endopterygota</taxon>
        <taxon>Hymenoptera</taxon>
        <taxon>Apocrita</taxon>
        <taxon>Aculeata</taxon>
        <taxon>Formicoidea</taxon>
        <taxon>Formicidae</taxon>
        <taxon>Myrmicinae</taxon>
        <taxon>Cardiocondyla</taxon>
    </lineage>
</organism>
<gene>
    <name evidence="1" type="ORF">PUN28_003852</name>
</gene>
<comment type="caution">
    <text evidence="1">The sequence shown here is derived from an EMBL/GenBank/DDBJ whole genome shotgun (WGS) entry which is preliminary data.</text>
</comment>
<protein>
    <submittedName>
        <fullName evidence="1">Uncharacterized protein</fullName>
    </submittedName>
</protein>
<reference evidence="1 2" key="1">
    <citation type="submission" date="2023-03" db="EMBL/GenBank/DDBJ databases">
        <title>High recombination rates correlate with genetic variation in Cardiocondyla obscurior ants.</title>
        <authorList>
            <person name="Errbii M."/>
        </authorList>
    </citation>
    <scope>NUCLEOTIDE SEQUENCE [LARGE SCALE GENOMIC DNA]</scope>
    <source>
        <strain evidence="1">Alpha-2009</strain>
        <tissue evidence="1">Whole body</tissue>
    </source>
</reference>
<name>A0AAW2GMZ6_9HYME</name>
<proteinExistence type="predicted"/>